<reference evidence="9 10" key="1">
    <citation type="journal article" date="2009" name="Stand. Genomic Sci.">
        <title>Complete genome sequence of Stackebrandtia nassauensis type strain (LLR-40K-21).</title>
        <authorList>
            <person name="Munk C."/>
            <person name="Lapidus A."/>
            <person name="Copeland A."/>
            <person name="Jando M."/>
            <person name="Mayilraj S."/>
            <person name="Glavina Del Rio T."/>
            <person name="Nolan M."/>
            <person name="Chen F."/>
            <person name="Lucas S."/>
            <person name="Tice H."/>
            <person name="Cheng J.F."/>
            <person name="Han C."/>
            <person name="Detter J.C."/>
            <person name="Bruce D."/>
            <person name="Goodwin L."/>
            <person name="Chain P."/>
            <person name="Pitluck S."/>
            <person name="Goker M."/>
            <person name="Ovchinikova G."/>
            <person name="Pati A."/>
            <person name="Ivanova N."/>
            <person name="Mavromatis K."/>
            <person name="Chen A."/>
            <person name="Palaniappan K."/>
            <person name="Land M."/>
            <person name="Hauser L."/>
            <person name="Chang Y.J."/>
            <person name="Jeffries C.D."/>
            <person name="Bristow J."/>
            <person name="Eisen J.A."/>
            <person name="Markowitz V."/>
            <person name="Hugenholtz P."/>
            <person name="Kyrpides N.C."/>
            <person name="Klenk H.P."/>
        </authorList>
    </citation>
    <scope>NUCLEOTIDE SEQUENCE [LARGE SCALE GENOMIC DNA]</scope>
    <source>
        <strain evidence="10">DSM 44728 / CIP 108903 / NRRL B-16338 / NBRC 102104 / LLR-40K-21</strain>
    </source>
</reference>
<feature type="domain" description="OmpR/PhoB-type" evidence="8">
    <location>
        <begin position="129"/>
        <end position="225"/>
    </location>
</feature>
<name>D3Q994_STANL</name>
<evidence type="ECO:0000259" key="7">
    <source>
        <dbReference type="PROSITE" id="PS50110"/>
    </source>
</evidence>
<evidence type="ECO:0000256" key="6">
    <source>
        <dbReference type="PROSITE-ProRule" id="PRU01091"/>
    </source>
</evidence>
<dbReference type="Pfam" id="PF00486">
    <property type="entry name" value="Trans_reg_C"/>
    <property type="match status" value="1"/>
</dbReference>
<evidence type="ECO:0000259" key="8">
    <source>
        <dbReference type="PROSITE" id="PS51755"/>
    </source>
</evidence>
<dbReference type="Gene3D" id="3.40.50.2300">
    <property type="match status" value="1"/>
</dbReference>
<evidence type="ECO:0000256" key="2">
    <source>
        <dbReference type="ARBA" id="ARBA00023015"/>
    </source>
</evidence>
<dbReference type="GO" id="GO:0000976">
    <property type="term" value="F:transcription cis-regulatory region binding"/>
    <property type="evidence" value="ECO:0007669"/>
    <property type="project" value="TreeGrafter"/>
</dbReference>
<evidence type="ECO:0000256" key="1">
    <source>
        <dbReference type="ARBA" id="ARBA00022553"/>
    </source>
</evidence>
<dbReference type="AlphaFoldDB" id="D3Q994"/>
<feature type="DNA-binding region" description="OmpR/PhoB-type" evidence="6">
    <location>
        <begin position="129"/>
        <end position="225"/>
    </location>
</feature>
<dbReference type="Pfam" id="PF00072">
    <property type="entry name" value="Response_reg"/>
    <property type="match status" value="1"/>
</dbReference>
<dbReference type="InterPro" id="IPR011006">
    <property type="entry name" value="CheY-like_superfamily"/>
</dbReference>
<dbReference type="Gene3D" id="1.10.10.10">
    <property type="entry name" value="Winged helix-like DNA-binding domain superfamily/Winged helix DNA-binding domain"/>
    <property type="match status" value="1"/>
</dbReference>
<keyword evidence="4" id="KW-0804">Transcription</keyword>
<feature type="modified residue" description="4-aspartylphosphate" evidence="5">
    <location>
        <position position="56"/>
    </location>
</feature>
<dbReference type="InterPro" id="IPR036388">
    <property type="entry name" value="WH-like_DNA-bd_sf"/>
</dbReference>
<dbReference type="eggNOG" id="COG0745">
    <property type="taxonomic scope" value="Bacteria"/>
</dbReference>
<dbReference type="EMBL" id="CP001778">
    <property type="protein sequence ID" value="ADD42576.1"/>
    <property type="molecule type" value="Genomic_DNA"/>
</dbReference>
<dbReference type="OrthoDB" id="3400141at2"/>
<dbReference type="SMART" id="SM00862">
    <property type="entry name" value="Trans_reg_C"/>
    <property type="match status" value="1"/>
</dbReference>
<evidence type="ECO:0000256" key="5">
    <source>
        <dbReference type="PROSITE-ProRule" id="PRU00169"/>
    </source>
</evidence>
<evidence type="ECO:0000313" key="10">
    <source>
        <dbReference type="Proteomes" id="UP000000844"/>
    </source>
</evidence>
<dbReference type="InterPro" id="IPR016032">
    <property type="entry name" value="Sig_transdc_resp-reg_C-effctor"/>
</dbReference>
<dbReference type="Proteomes" id="UP000000844">
    <property type="component" value="Chromosome"/>
</dbReference>
<dbReference type="GO" id="GO:0000156">
    <property type="term" value="F:phosphorelay response regulator activity"/>
    <property type="evidence" value="ECO:0007669"/>
    <property type="project" value="TreeGrafter"/>
</dbReference>
<dbReference type="PROSITE" id="PS50110">
    <property type="entry name" value="RESPONSE_REGULATORY"/>
    <property type="match status" value="1"/>
</dbReference>
<evidence type="ECO:0000256" key="3">
    <source>
        <dbReference type="ARBA" id="ARBA00023125"/>
    </source>
</evidence>
<proteinExistence type="predicted"/>
<accession>D3Q994</accession>
<dbReference type="HOGENOM" id="CLU_000445_30_4_11"/>
<keyword evidence="10" id="KW-1185">Reference proteome</keyword>
<evidence type="ECO:0000256" key="4">
    <source>
        <dbReference type="ARBA" id="ARBA00023163"/>
    </source>
</evidence>
<gene>
    <name evidence="9" type="ordered locus">Snas_2901</name>
</gene>
<protein>
    <submittedName>
        <fullName evidence="9">Two component transcriptional regulator, winged helix family</fullName>
    </submittedName>
</protein>
<dbReference type="PROSITE" id="PS51755">
    <property type="entry name" value="OMPR_PHOB"/>
    <property type="match status" value="1"/>
</dbReference>
<keyword evidence="3 6" id="KW-0238">DNA-binding</keyword>
<evidence type="ECO:0000313" key="9">
    <source>
        <dbReference type="EMBL" id="ADD42576.1"/>
    </source>
</evidence>
<dbReference type="STRING" id="446470.Snas_2901"/>
<dbReference type="InterPro" id="IPR039420">
    <property type="entry name" value="WalR-like"/>
</dbReference>
<dbReference type="InterPro" id="IPR001789">
    <property type="entry name" value="Sig_transdc_resp-reg_receiver"/>
</dbReference>
<dbReference type="KEGG" id="sna:Snas_2901"/>
<dbReference type="SUPFAM" id="SSF52172">
    <property type="entry name" value="CheY-like"/>
    <property type="match status" value="1"/>
</dbReference>
<dbReference type="InterPro" id="IPR001867">
    <property type="entry name" value="OmpR/PhoB-type_DNA-bd"/>
</dbReference>
<sequence>MRQLLILDDDTRHRRDLATRLFPHYQVRSAAVSVVGATLTDLLRPTCQRPDVVIIDPYNDYTDALQLLRTIVAASGRPVIITGLPRPEPEIVAALRCGADTFLPKPFSVNALEARLAATLRRAPAPPAPAPRLVGDLRVDLASHTVTLRGIPIRLTRAEFDLLACLSEYPGRLLPRATVMARTRCHDDRATIDVLLSRLRSKLGESARRPRLLHTVRGRGIALGEPARAPSH</sequence>
<feature type="domain" description="Response regulatory" evidence="7">
    <location>
        <begin position="3"/>
        <end position="120"/>
    </location>
</feature>
<dbReference type="PANTHER" id="PTHR48111:SF4">
    <property type="entry name" value="DNA-BINDING DUAL TRANSCRIPTIONAL REGULATOR OMPR"/>
    <property type="match status" value="1"/>
</dbReference>
<dbReference type="CDD" id="cd00383">
    <property type="entry name" value="trans_reg_C"/>
    <property type="match status" value="1"/>
</dbReference>
<dbReference type="GO" id="GO:0006355">
    <property type="term" value="P:regulation of DNA-templated transcription"/>
    <property type="evidence" value="ECO:0007669"/>
    <property type="project" value="InterPro"/>
</dbReference>
<dbReference type="GO" id="GO:0032993">
    <property type="term" value="C:protein-DNA complex"/>
    <property type="evidence" value="ECO:0007669"/>
    <property type="project" value="TreeGrafter"/>
</dbReference>
<dbReference type="GO" id="GO:0005829">
    <property type="term" value="C:cytosol"/>
    <property type="evidence" value="ECO:0007669"/>
    <property type="project" value="TreeGrafter"/>
</dbReference>
<dbReference type="SMART" id="SM00448">
    <property type="entry name" value="REC"/>
    <property type="match status" value="1"/>
</dbReference>
<dbReference type="PANTHER" id="PTHR48111">
    <property type="entry name" value="REGULATOR OF RPOS"/>
    <property type="match status" value="1"/>
</dbReference>
<keyword evidence="2" id="KW-0805">Transcription regulation</keyword>
<keyword evidence="1 5" id="KW-0597">Phosphoprotein</keyword>
<dbReference type="SUPFAM" id="SSF46894">
    <property type="entry name" value="C-terminal effector domain of the bipartite response regulators"/>
    <property type="match status" value="1"/>
</dbReference>
<dbReference type="RefSeq" id="WP_013018147.1">
    <property type="nucleotide sequence ID" value="NC_013947.1"/>
</dbReference>
<organism evidence="9 10">
    <name type="scientific">Stackebrandtia nassauensis (strain DSM 44728 / CIP 108903 / NRRL B-16338 / NBRC 102104 / LLR-40K-21)</name>
    <dbReference type="NCBI Taxonomy" id="446470"/>
    <lineage>
        <taxon>Bacteria</taxon>
        <taxon>Bacillati</taxon>
        <taxon>Actinomycetota</taxon>
        <taxon>Actinomycetes</taxon>
        <taxon>Glycomycetales</taxon>
        <taxon>Glycomycetaceae</taxon>
        <taxon>Stackebrandtia</taxon>
    </lineage>
</organism>